<evidence type="ECO:0000313" key="7">
    <source>
        <dbReference type="Proteomes" id="UP000664795"/>
    </source>
</evidence>
<sequence>MPLRINILQTSYLLLLAGVIGCTTALKLTKPTAATEQTAEVDTARTRFSGGDFDEHIRKSDPRTPEAEQAGFVLPPGFEINLFASEPLIGKPLNMAFDAKGRLWVSQSGEYPFAAKAGKGTDRILILEDRNHDGKADSGTTVLDTLNIPIGLLPTHDGLLAFSIPNLYRFTDTNGDDKPDQRQKLLGPFGYTDTHGMVNHITRGFDGWIQACHGFTNLSKVPGADGDTAKLESGSTFRFRMDGSRAELVTKGRVNPFGLVYDRWGYLYSPDSHSSPLTQLIRGAEYPHFGRISESIGFAPAMKPHEREATALAGIALPSSPFFPETYRNSFYVGDVVKCRIYRNSFTFNGSSPVAKNEGELMRSDDPWFRPVDIVEGPDGALYVADFYNRIIGHYEVPLDNPGRDRQRGRIWRITYKGKVDKLGYTDWTKAPVAELINALAKGNLPVRMLAMDQLVNRVGPPAVGALLAVSVRKNTPPDQYVHSMWALNQLKALPKALLMNALHHKQALIRTHAMRVVHESPGRSDTLLAEARLGLADPSPHVRRAAVEALTDYPRLETIRALLDYQPTIDSLDTHLTYTVRLALRTLLRNKLLGQEVASASWATEQRQALAGPMSGVNEAYAAQFLFQTVQRLPLTKADELTYLGHAARFLTDTERDDLVQFVRDKYDADKNGQFTLFKSVQQAIKKQGSVVNESVKAWAVVLAKQLLDSPRLDGPRPDWTFRLAEPTYLKDNPVSLTPPPQNMAFAKDQKFLGFDLGGYKGVVRSPAFMAPKQLAFSVVSFNAVRSSGPKHLVRLVSATDTTHQLACTELARADEYRADEVTWGLAAHEGERVYLELVDLTPGIVRITNVRGTATPILPMVSPKELDEQKRFALELVGDFGITTLEPLLQATLPNQSLPYYFRLASAKSLMKLAPVRYANLLSSYIEDEQQPVPFRIQLATILGDTPRPEIEAVMESALKRTHGEVQLELLKSLASSAMGKDLIMAQVTTGTLYTRMLVQPGIQDRLLLNISQPQKARYDQLTANLSPIDEAREVLITSRLASFSASGGIADNGRQVFATHCATCHQINREGGLIGPQLDGIGSWGSKALATKILDPNRNISEAFRMYTIRLKSGEVRTALFRRDDAQSITYADVMGTEFVVPRNDIADSQPSRHTLMPNQFGTVLNEQEFNDLLSYLLKVK</sequence>
<comment type="caution">
    <text evidence="6">The sequence shown here is derived from an EMBL/GenBank/DDBJ whole genome shotgun (WGS) entry which is preliminary data.</text>
</comment>
<dbReference type="GO" id="GO:0046872">
    <property type="term" value="F:metal ion binding"/>
    <property type="evidence" value="ECO:0007669"/>
    <property type="project" value="UniProtKB-KW"/>
</dbReference>
<evidence type="ECO:0000256" key="1">
    <source>
        <dbReference type="ARBA" id="ARBA00022617"/>
    </source>
</evidence>
<keyword evidence="3 4" id="KW-0408">Iron</keyword>
<dbReference type="InterPro" id="IPR011989">
    <property type="entry name" value="ARM-like"/>
</dbReference>
<dbReference type="SUPFAM" id="SSF46626">
    <property type="entry name" value="Cytochrome c"/>
    <property type="match status" value="1"/>
</dbReference>
<dbReference type="NCBIfam" id="TIGR02604">
    <property type="entry name" value="Piru_Ver_Nterm"/>
    <property type="match status" value="1"/>
</dbReference>
<dbReference type="PANTHER" id="PTHR33546">
    <property type="entry name" value="LARGE, MULTIFUNCTIONAL SECRETED PROTEIN-RELATED"/>
    <property type="match status" value="1"/>
</dbReference>
<dbReference type="Proteomes" id="UP000664795">
    <property type="component" value="Unassembled WGS sequence"/>
</dbReference>
<dbReference type="GO" id="GO:0009055">
    <property type="term" value="F:electron transfer activity"/>
    <property type="evidence" value="ECO:0007669"/>
    <property type="project" value="InterPro"/>
</dbReference>
<protein>
    <submittedName>
        <fullName evidence="6">C-type cytochrome</fullName>
    </submittedName>
</protein>
<dbReference type="AlphaFoldDB" id="A0A939G4C4"/>
<dbReference type="Pfam" id="PF23500">
    <property type="entry name" value="DUF7133"/>
    <property type="match status" value="1"/>
</dbReference>
<dbReference type="Gene3D" id="2.120.10.30">
    <property type="entry name" value="TolB, C-terminal domain"/>
    <property type="match status" value="1"/>
</dbReference>
<organism evidence="6 7">
    <name type="scientific">Fibrella aquatilis</name>
    <dbReference type="NCBI Taxonomy" id="2817059"/>
    <lineage>
        <taxon>Bacteria</taxon>
        <taxon>Pseudomonadati</taxon>
        <taxon>Bacteroidota</taxon>
        <taxon>Cytophagia</taxon>
        <taxon>Cytophagales</taxon>
        <taxon>Spirosomataceae</taxon>
        <taxon>Fibrella</taxon>
    </lineage>
</organism>
<dbReference type="Gene3D" id="1.10.760.10">
    <property type="entry name" value="Cytochrome c-like domain"/>
    <property type="match status" value="1"/>
</dbReference>
<name>A0A939G4C4_9BACT</name>
<dbReference type="GO" id="GO:0020037">
    <property type="term" value="F:heme binding"/>
    <property type="evidence" value="ECO:0007669"/>
    <property type="project" value="InterPro"/>
</dbReference>
<feature type="domain" description="Cytochrome c" evidence="5">
    <location>
        <begin position="1051"/>
        <end position="1184"/>
    </location>
</feature>
<dbReference type="PANTHER" id="PTHR33546:SF1">
    <property type="entry name" value="LARGE, MULTIFUNCTIONAL SECRETED PROTEIN"/>
    <property type="match status" value="1"/>
</dbReference>
<dbReference type="PROSITE" id="PS51257">
    <property type="entry name" value="PROKAR_LIPOPROTEIN"/>
    <property type="match status" value="1"/>
</dbReference>
<evidence type="ECO:0000259" key="5">
    <source>
        <dbReference type="PROSITE" id="PS51007"/>
    </source>
</evidence>
<dbReference type="InterPro" id="IPR036909">
    <property type="entry name" value="Cyt_c-like_dom_sf"/>
</dbReference>
<keyword evidence="2 4" id="KW-0479">Metal-binding</keyword>
<dbReference type="InterPro" id="IPR011042">
    <property type="entry name" value="6-blade_b-propeller_TolB-like"/>
</dbReference>
<dbReference type="Pfam" id="PF00034">
    <property type="entry name" value="Cytochrom_C"/>
    <property type="match status" value="1"/>
</dbReference>
<dbReference type="InterPro" id="IPR009056">
    <property type="entry name" value="Cyt_c-like_dom"/>
</dbReference>
<proteinExistence type="predicted"/>
<gene>
    <name evidence="6" type="ORF">J2I48_11630</name>
</gene>
<dbReference type="InterPro" id="IPR013427">
    <property type="entry name" value="Haem-bd_dom_put"/>
</dbReference>
<dbReference type="PROSITE" id="PS51007">
    <property type="entry name" value="CYTC"/>
    <property type="match status" value="1"/>
</dbReference>
<dbReference type="Gene3D" id="1.25.10.10">
    <property type="entry name" value="Leucine-rich Repeat Variant"/>
    <property type="match status" value="1"/>
</dbReference>
<keyword evidence="7" id="KW-1185">Reference proteome</keyword>
<reference evidence="6 7" key="1">
    <citation type="submission" date="2021-03" db="EMBL/GenBank/DDBJ databases">
        <title>Fibrella sp. HMF5036 genome sequencing and assembly.</title>
        <authorList>
            <person name="Kang H."/>
            <person name="Kim H."/>
            <person name="Bae S."/>
            <person name="Joh K."/>
        </authorList>
    </citation>
    <scope>NUCLEOTIDE SEQUENCE [LARGE SCALE GENOMIC DNA]</scope>
    <source>
        <strain evidence="6 7">HMF5036</strain>
    </source>
</reference>
<dbReference type="RefSeq" id="WP_207335610.1">
    <property type="nucleotide sequence ID" value="NZ_JAFMYU010000007.1"/>
</dbReference>
<evidence type="ECO:0000313" key="6">
    <source>
        <dbReference type="EMBL" id="MBO0931651.1"/>
    </source>
</evidence>
<dbReference type="InterPro" id="IPR055557">
    <property type="entry name" value="DUF7133"/>
</dbReference>
<dbReference type="NCBIfam" id="TIGR02603">
    <property type="entry name" value="CxxCH_TIGR02603"/>
    <property type="match status" value="1"/>
</dbReference>
<dbReference type="EMBL" id="JAFMYU010000007">
    <property type="protein sequence ID" value="MBO0931651.1"/>
    <property type="molecule type" value="Genomic_DNA"/>
</dbReference>
<dbReference type="SUPFAM" id="SSF48371">
    <property type="entry name" value="ARM repeat"/>
    <property type="match status" value="1"/>
</dbReference>
<dbReference type="InterPro" id="IPR013428">
    <property type="entry name" value="Membrane-bound_put_N"/>
</dbReference>
<accession>A0A939G4C4</accession>
<dbReference type="InterPro" id="IPR011041">
    <property type="entry name" value="Quinoprot_gluc/sorb_DH_b-prop"/>
</dbReference>
<dbReference type="InterPro" id="IPR016024">
    <property type="entry name" value="ARM-type_fold"/>
</dbReference>
<evidence type="ECO:0000256" key="2">
    <source>
        <dbReference type="ARBA" id="ARBA00022723"/>
    </source>
</evidence>
<keyword evidence="1 4" id="KW-0349">Heme</keyword>
<evidence type="ECO:0000256" key="3">
    <source>
        <dbReference type="ARBA" id="ARBA00023004"/>
    </source>
</evidence>
<dbReference type="SUPFAM" id="SSF50952">
    <property type="entry name" value="Soluble quinoprotein glucose dehydrogenase"/>
    <property type="match status" value="1"/>
</dbReference>
<evidence type="ECO:0000256" key="4">
    <source>
        <dbReference type="PROSITE-ProRule" id="PRU00433"/>
    </source>
</evidence>